<reference evidence="12" key="1">
    <citation type="submission" date="2016-09" db="EMBL/GenBank/DDBJ databases">
        <authorList>
            <person name="Guldener U."/>
        </authorList>
    </citation>
    <scope>NUCLEOTIDE SEQUENCE [LARGE SCALE GENOMIC DNA]</scope>
    <source>
        <strain evidence="12">V64-1</strain>
    </source>
</reference>
<name>A0A2H3SWJ4_FUSOX</name>
<comment type="similarity">
    <text evidence="2">Belongs to the major facilitator superfamily. Sugar transporter (TC 2.A.1.1) family.</text>
</comment>
<dbReference type="Proteomes" id="UP000219369">
    <property type="component" value="Unassembled WGS sequence"/>
</dbReference>
<feature type="transmembrane region" description="Helical" evidence="9">
    <location>
        <begin position="292"/>
        <end position="312"/>
    </location>
</feature>
<dbReference type="SUPFAM" id="SSF103473">
    <property type="entry name" value="MFS general substrate transporter"/>
    <property type="match status" value="1"/>
</dbReference>
<dbReference type="VEuPathDB" id="FungiDB:FOMG_02482"/>
<dbReference type="VEuPathDB" id="FungiDB:FOXG_04622"/>
<feature type="domain" description="Major facilitator superfamily (MFS) profile" evidence="10">
    <location>
        <begin position="23"/>
        <end position="505"/>
    </location>
</feature>
<evidence type="ECO:0000256" key="6">
    <source>
        <dbReference type="ARBA" id="ARBA00022989"/>
    </source>
</evidence>
<comment type="subcellular location">
    <subcellularLocation>
        <location evidence="1">Membrane</location>
        <topology evidence="1">Multi-pass membrane protein</topology>
    </subcellularLocation>
</comment>
<dbReference type="GO" id="GO:0016020">
    <property type="term" value="C:membrane"/>
    <property type="evidence" value="ECO:0007669"/>
    <property type="project" value="UniProtKB-SubCell"/>
</dbReference>
<dbReference type="PANTHER" id="PTHR48022:SF34">
    <property type="entry name" value="MAJOR FACILITATOR SUPERFAMILY (MFS) PROFILE DOMAIN-CONTAINING PROTEIN-RELATED"/>
    <property type="match status" value="1"/>
</dbReference>
<proteinExistence type="inferred from homology"/>
<evidence type="ECO:0000256" key="4">
    <source>
        <dbReference type="ARBA" id="ARBA00022692"/>
    </source>
</evidence>
<evidence type="ECO:0000256" key="8">
    <source>
        <dbReference type="ARBA" id="ARBA00043213"/>
    </source>
</evidence>
<feature type="transmembrane region" description="Helical" evidence="9">
    <location>
        <begin position="122"/>
        <end position="145"/>
    </location>
</feature>
<evidence type="ECO:0000256" key="9">
    <source>
        <dbReference type="SAM" id="Phobius"/>
    </source>
</evidence>
<feature type="transmembrane region" description="Helical" evidence="9">
    <location>
        <begin position="98"/>
        <end position="116"/>
    </location>
</feature>
<feature type="transmembrane region" description="Helical" evidence="9">
    <location>
        <begin position="157"/>
        <end position="179"/>
    </location>
</feature>
<evidence type="ECO:0000256" key="2">
    <source>
        <dbReference type="ARBA" id="ARBA00010992"/>
    </source>
</evidence>
<keyword evidence="4 9" id="KW-0812">Transmembrane</keyword>
<dbReference type="VEuPathDB" id="FungiDB:HZS61_010724"/>
<dbReference type="EMBL" id="FMJY01000003">
    <property type="protein sequence ID" value="SCO80782.1"/>
    <property type="molecule type" value="Genomic_DNA"/>
</dbReference>
<evidence type="ECO:0000256" key="7">
    <source>
        <dbReference type="ARBA" id="ARBA00023136"/>
    </source>
</evidence>
<dbReference type="VEuPathDB" id="FungiDB:FOZG_15601"/>
<dbReference type="InterPro" id="IPR036259">
    <property type="entry name" value="MFS_trans_sf"/>
</dbReference>
<dbReference type="VEuPathDB" id="FungiDB:FOIG_10426"/>
<feature type="transmembrane region" description="Helical" evidence="9">
    <location>
        <begin position="451"/>
        <end position="471"/>
    </location>
</feature>
<feature type="transmembrane region" description="Helical" evidence="9">
    <location>
        <begin position="415"/>
        <end position="439"/>
    </location>
</feature>
<feature type="transmembrane region" description="Helical" evidence="9">
    <location>
        <begin position="191"/>
        <end position="211"/>
    </location>
</feature>
<dbReference type="InterPro" id="IPR005829">
    <property type="entry name" value="Sugar_transporter_CS"/>
</dbReference>
<dbReference type="VEuPathDB" id="FungiDB:FOC1_g10007377"/>
<keyword evidence="6 9" id="KW-1133">Transmembrane helix</keyword>
<dbReference type="PROSITE" id="PS50850">
    <property type="entry name" value="MFS"/>
    <property type="match status" value="1"/>
</dbReference>
<feature type="transmembrane region" description="Helical" evidence="9">
    <location>
        <begin position="20"/>
        <end position="47"/>
    </location>
</feature>
<evidence type="ECO:0000256" key="3">
    <source>
        <dbReference type="ARBA" id="ARBA00022448"/>
    </source>
</evidence>
<dbReference type="VEuPathDB" id="FungiDB:FOC4_g10005766"/>
<organism evidence="11 12">
    <name type="scientific">Fusarium oxysporum</name>
    <name type="common">Fusarium vascular wilt</name>
    <dbReference type="NCBI Taxonomy" id="5507"/>
    <lineage>
        <taxon>Eukaryota</taxon>
        <taxon>Fungi</taxon>
        <taxon>Dikarya</taxon>
        <taxon>Ascomycota</taxon>
        <taxon>Pezizomycotina</taxon>
        <taxon>Sordariomycetes</taxon>
        <taxon>Hypocreomycetidae</taxon>
        <taxon>Hypocreales</taxon>
        <taxon>Nectriaceae</taxon>
        <taxon>Fusarium</taxon>
        <taxon>Fusarium oxysporum species complex</taxon>
    </lineage>
</organism>
<dbReference type="PRINTS" id="PR00171">
    <property type="entry name" value="SUGRTRNSPORT"/>
</dbReference>
<sequence length="568" mass="62209">MARINGQTSAAPREVHNWRIYALAICASMGSAMFGYDSAFIGGTMALPSFQSRFGLSDVSATTLASLKANIVSTFQAGCFFGAIICHGATEKLGRKCTLVACGIIFDVGVVFQLVSSGHIGFIYAGRAITGLAVGASSLLVPVYISECSPHAIRGRMVGIFEIFLQVFQVIGFWMNYAVNIHQSSTSNSQWLIPFGFQLLPGTALALAMLTQPESPRWLIKAGKTSRARKILSKIRNLPQDHPYIQEEVQSVECQLENETRGTLEQTQGFIGLCRELAAPGVRNRLLLGMSFMMLQNLVRLGSSFLSIGLVYEEMLITWMKLQVGANAINYYSPSIFASIGLTGRSVGLLATGVYGIIKVVATSLFVRFIVDRFGRRVPLLIGSAVALTSMLYLGIYCAVSGAFSGGASQSAGGYIAVVFVYVYAIAFCCSWNSIAWIFCAEIFPLGVRSVCLVATTCCQWLGQFIVVYSTPYMMEKIKWGTFIFFAAFIVVGIIFAYFLVPETARLTLEDMDILFSTKGSARHKRRAVDAILQHRRQNDDLCDDLKVKDLAKLQLEPTSKHVEESRL</sequence>
<dbReference type="InterPro" id="IPR050360">
    <property type="entry name" value="MFS_Sugar_Transporters"/>
</dbReference>
<dbReference type="InterPro" id="IPR005828">
    <property type="entry name" value="MFS_sugar_transport-like"/>
</dbReference>
<dbReference type="GO" id="GO:0005351">
    <property type="term" value="F:carbohydrate:proton symporter activity"/>
    <property type="evidence" value="ECO:0007669"/>
    <property type="project" value="TreeGrafter"/>
</dbReference>
<feature type="transmembrane region" description="Helical" evidence="9">
    <location>
        <begin position="347"/>
        <end position="371"/>
    </location>
</feature>
<evidence type="ECO:0000313" key="11">
    <source>
        <dbReference type="EMBL" id="SCO80782.1"/>
    </source>
</evidence>
<keyword evidence="5" id="KW-0672">Quinate metabolism</keyword>
<dbReference type="InterPro" id="IPR003663">
    <property type="entry name" value="Sugar/inositol_transpt"/>
</dbReference>
<dbReference type="PANTHER" id="PTHR48022">
    <property type="entry name" value="PLASTIDIC GLUCOSE TRANSPORTER 4"/>
    <property type="match status" value="1"/>
</dbReference>
<evidence type="ECO:0000256" key="5">
    <source>
        <dbReference type="ARBA" id="ARBA00022911"/>
    </source>
</evidence>
<feature type="transmembrane region" description="Helical" evidence="9">
    <location>
        <begin position="67"/>
        <end position="86"/>
    </location>
</feature>
<dbReference type="AlphaFoldDB" id="A0A2H3SWJ4"/>
<protein>
    <recommendedName>
        <fullName evidence="8">Quinate transporter</fullName>
    </recommendedName>
</protein>
<feature type="transmembrane region" description="Helical" evidence="9">
    <location>
        <begin position="483"/>
        <end position="501"/>
    </location>
</feature>
<feature type="transmembrane region" description="Helical" evidence="9">
    <location>
        <begin position="378"/>
        <end position="403"/>
    </location>
</feature>
<dbReference type="OrthoDB" id="508119at2759"/>
<dbReference type="InterPro" id="IPR020846">
    <property type="entry name" value="MFS_dom"/>
</dbReference>
<dbReference type="Gene3D" id="1.20.1250.20">
    <property type="entry name" value="MFS general substrate transporter like domains"/>
    <property type="match status" value="1"/>
</dbReference>
<keyword evidence="3" id="KW-0813">Transport</keyword>
<accession>A0A2H3SWJ4</accession>
<gene>
    <name evidence="11" type="ORF">FRV6_04995</name>
</gene>
<keyword evidence="7 9" id="KW-0472">Membrane</keyword>
<dbReference type="PROSITE" id="PS00217">
    <property type="entry name" value="SUGAR_TRANSPORT_2"/>
    <property type="match status" value="1"/>
</dbReference>
<evidence type="ECO:0000313" key="12">
    <source>
        <dbReference type="Proteomes" id="UP000219369"/>
    </source>
</evidence>
<evidence type="ECO:0000259" key="10">
    <source>
        <dbReference type="PROSITE" id="PS50850"/>
    </source>
</evidence>
<evidence type="ECO:0000256" key="1">
    <source>
        <dbReference type="ARBA" id="ARBA00004141"/>
    </source>
</evidence>
<dbReference type="Pfam" id="PF00083">
    <property type="entry name" value="Sugar_tr"/>
    <property type="match status" value="2"/>
</dbReference>